<evidence type="ECO:0000256" key="1">
    <source>
        <dbReference type="ARBA" id="ARBA00022821"/>
    </source>
</evidence>
<organism evidence="3 4">
    <name type="scientific">Dipteronia dyeriana</name>
    <dbReference type="NCBI Taxonomy" id="168575"/>
    <lineage>
        <taxon>Eukaryota</taxon>
        <taxon>Viridiplantae</taxon>
        <taxon>Streptophyta</taxon>
        <taxon>Embryophyta</taxon>
        <taxon>Tracheophyta</taxon>
        <taxon>Spermatophyta</taxon>
        <taxon>Magnoliopsida</taxon>
        <taxon>eudicotyledons</taxon>
        <taxon>Gunneridae</taxon>
        <taxon>Pentapetalae</taxon>
        <taxon>rosids</taxon>
        <taxon>malvids</taxon>
        <taxon>Sapindales</taxon>
        <taxon>Sapindaceae</taxon>
        <taxon>Hippocastanoideae</taxon>
        <taxon>Acereae</taxon>
        <taxon>Dipteronia</taxon>
    </lineage>
</organism>
<dbReference type="InterPro" id="IPR032675">
    <property type="entry name" value="LRR_dom_sf"/>
</dbReference>
<accession>A0AAD9TNS6</accession>
<dbReference type="InterPro" id="IPR057135">
    <property type="entry name" value="At4g27190-like_LRR"/>
</dbReference>
<evidence type="ECO:0000259" key="2">
    <source>
        <dbReference type="Pfam" id="PF23247"/>
    </source>
</evidence>
<dbReference type="EMBL" id="JANJYI010000008">
    <property type="protein sequence ID" value="KAK2639470.1"/>
    <property type="molecule type" value="Genomic_DNA"/>
</dbReference>
<dbReference type="Gene3D" id="3.80.10.10">
    <property type="entry name" value="Ribonuclease Inhibitor"/>
    <property type="match status" value="1"/>
</dbReference>
<dbReference type="InterPro" id="IPR050905">
    <property type="entry name" value="Plant_NBS-LRR"/>
</dbReference>
<reference evidence="3" key="1">
    <citation type="journal article" date="2023" name="Plant J.">
        <title>Genome sequences and population genomics provide insights into the demographic history, inbreeding, and mutation load of two 'living fossil' tree species of Dipteronia.</title>
        <authorList>
            <person name="Feng Y."/>
            <person name="Comes H.P."/>
            <person name="Chen J."/>
            <person name="Zhu S."/>
            <person name="Lu R."/>
            <person name="Zhang X."/>
            <person name="Li P."/>
            <person name="Qiu J."/>
            <person name="Olsen K.M."/>
            <person name="Qiu Y."/>
        </authorList>
    </citation>
    <scope>NUCLEOTIDE SEQUENCE</scope>
    <source>
        <strain evidence="3">KIB01</strain>
    </source>
</reference>
<proteinExistence type="predicted"/>
<comment type="caution">
    <text evidence="3">The sequence shown here is derived from an EMBL/GenBank/DDBJ whole genome shotgun (WGS) entry which is preliminary data.</text>
</comment>
<gene>
    <name evidence="3" type="ORF">Ddye_027265</name>
</gene>
<evidence type="ECO:0000313" key="3">
    <source>
        <dbReference type="EMBL" id="KAK2639470.1"/>
    </source>
</evidence>
<dbReference type="PANTHER" id="PTHR33463">
    <property type="entry name" value="NB-ARC DOMAIN-CONTAINING PROTEIN-RELATED"/>
    <property type="match status" value="1"/>
</dbReference>
<dbReference type="AlphaFoldDB" id="A0AAD9TNS6"/>
<evidence type="ECO:0000313" key="4">
    <source>
        <dbReference type="Proteomes" id="UP001280121"/>
    </source>
</evidence>
<protein>
    <recommendedName>
        <fullName evidence="2">Disease resistance protein At4g27190-like leucine-rich repeats domain-containing protein</fullName>
    </recommendedName>
</protein>
<sequence>MSAQPKKKKGIPFLDSEDLTWISRLRKFHFFIGPTAKTLPTKLEERSVRITDLELSQKQIVWFLINATSVLISGCWELNKLLENFIKDRVHCVSGLKSLTISSCVAGSRPRTFPHPLSMSGSQKKLPVAQCDLLPNLEELHLHHLMHLKSISELAGHLGLKFSRLRILEVTHCAQIDHVLPYGDSMINTEMLEVIKIGFCDNLEEIFRYVPGQREAPFSVLPNLHIVELKYLQSLKTICKQEDSLQSLEQLEVINCGALRTLPLTDHNANTIKEIKGGIFWWNNLEWDNYNTKVCVQHFFKPASGDIRPETWRWFRTDPNVNSWMPTTLPTIRQGPLQYI</sequence>
<dbReference type="Proteomes" id="UP001280121">
    <property type="component" value="Unassembled WGS sequence"/>
</dbReference>
<dbReference type="Pfam" id="PF23247">
    <property type="entry name" value="LRR_RPS2"/>
    <property type="match status" value="1"/>
</dbReference>
<keyword evidence="1" id="KW-0611">Plant defense</keyword>
<dbReference type="SUPFAM" id="SSF52058">
    <property type="entry name" value="L domain-like"/>
    <property type="match status" value="1"/>
</dbReference>
<keyword evidence="4" id="KW-1185">Reference proteome</keyword>
<dbReference type="PANTHER" id="PTHR33463:SF202">
    <property type="entry name" value="NB-ARC DOMAIN-CONTAINING PROTEIN"/>
    <property type="match status" value="1"/>
</dbReference>
<name>A0AAD9TNS6_9ROSI</name>
<feature type="domain" description="Disease resistance protein At4g27190-like leucine-rich repeats" evidence="2">
    <location>
        <begin position="137"/>
        <end position="262"/>
    </location>
</feature>